<evidence type="ECO:0000313" key="2">
    <source>
        <dbReference type="EMBL" id="KAK6543515.1"/>
    </source>
</evidence>
<proteinExistence type="predicted"/>
<dbReference type="EMBL" id="JAVHJO010000001">
    <property type="protein sequence ID" value="KAK6543515.1"/>
    <property type="molecule type" value="Genomic_DNA"/>
</dbReference>
<feature type="region of interest" description="Disordered" evidence="1">
    <location>
        <begin position="548"/>
        <end position="586"/>
    </location>
</feature>
<dbReference type="Proteomes" id="UP001365542">
    <property type="component" value="Unassembled WGS sequence"/>
</dbReference>
<gene>
    <name evidence="2" type="ORF">TWF694_000261</name>
</gene>
<reference evidence="2 3" key="1">
    <citation type="submission" date="2019-10" db="EMBL/GenBank/DDBJ databases">
        <authorList>
            <person name="Palmer J.M."/>
        </authorList>
    </citation>
    <scope>NUCLEOTIDE SEQUENCE [LARGE SCALE GENOMIC DNA]</scope>
    <source>
        <strain evidence="2 3">TWF694</strain>
    </source>
</reference>
<keyword evidence="3" id="KW-1185">Reference proteome</keyword>
<organism evidence="2 3">
    <name type="scientific">Orbilia ellipsospora</name>
    <dbReference type="NCBI Taxonomy" id="2528407"/>
    <lineage>
        <taxon>Eukaryota</taxon>
        <taxon>Fungi</taxon>
        <taxon>Dikarya</taxon>
        <taxon>Ascomycota</taxon>
        <taxon>Pezizomycotina</taxon>
        <taxon>Orbiliomycetes</taxon>
        <taxon>Orbiliales</taxon>
        <taxon>Orbiliaceae</taxon>
        <taxon>Orbilia</taxon>
    </lineage>
</organism>
<name>A0AAV9XN29_9PEZI</name>
<comment type="caution">
    <text evidence="2">The sequence shown here is derived from an EMBL/GenBank/DDBJ whole genome shotgun (WGS) entry which is preliminary data.</text>
</comment>
<protein>
    <submittedName>
        <fullName evidence="2">Uncharacterized protein</fullName>
    </submittedName>
</protein>
<evidence type="ECO:0000256" key="1">
    <source>
        <dbReference type="SAM" id="MobiDB-lite"/>
    </source>
</evidence>
<dbReference type="AlphaFoldDB" id="A0AAV9XN29"/>
<evidence type="ECO:0000313" key="3">
    <source>
        <dbReference type="Proteomes" id="UP001365542"/>
    </source>
</evidence>
<accession>A0AAV9XN29</accession>
<sequence>MSSATRINNTTTGQFDQVTALSQDIINGQLANYWKSHAELQVIKGAPGVEDYQSKFSANLDPFSITIPASQNNFSTVLFFINIKTGTWTLNYVGEAEGEDQEIILDGWKICFGVDMGFSEVPEEEREKVKKALGIKAADYSIQSLFLNFNSADLTKIRGDKSSFGRYDFKNLKEEIQDAFAITLNKFVKRNLSTKASKLCYHGTAGNATKLNPIQPTFPPSQVIYQTYPYKLSNGADVVPGSADSGRNSLLYLEMCGDKAEIPTDTLLRYSGNFVTNGDDGKPKVNGSMHISRTLFFDQFLLPLLQEYNFKTQIVPTYAKNDLSGLAFKFSWNYKCGYNDDHTSPKDSHYKFNHNPGSEHQFTWYKDSTKKDNAGATSIVRSWLEVTGSGNNKLKYTPGSNYLDFKSESYYYVNMKNEQIGIDNENWIKVWTGFDMRMTLSPVSNGCLEIKVTYPIAGNPNNTSLKDAIWARGETKATSMFDSNPQDQSGYFKQKFINLLASDSWFSSRLERALSEHRFIFPGTGTFLFKNPCFNKNGDLMAELEYAPEQSNPTTQAANSTNLPPIPEVNDPGNSAASLSGKAKKQ</sequence>
<feature type="compositionally biased region" description="Polar residues" evidence="1">
    <location>
        <begin position="549"/>
        <end position="563"/>
    </location>
</feature>